<dbReference type="InterPro" id="IPR006311">
    <property type="entry name" value="TAT_signal"/>
</dbReference>
<dbReference type="OrthoDB" id="3828900at2"/>
<evidence type="ECO:0008006" key="4">
    <source>
        <dbReference type="Google" id="ProtNLM"/>
    </source>
</evidence>
<keyword evidence="3" id="KW-1185">Reference proteome</keyword>
<dbReference type="RefSeq" id="WP_119927033.1">
    <property type="nucleotide sequence ID" value="NZ_QZEY01000004.1"/>
</dbReference>
<evidence type="ECO:0000313" key="3">
    <source>
        <dbReference type="Proteomes" id="UP000265768"/>
    </source>
</evidence>
<protein>
    <recommendedName>
        <fullName evidence="4">Secreted protein</fullName>
    </recommendedName>
</protein>
<organism evidence="2 3">
    <name type="scientific">Bailinhaonella thermotolerans</name>
    <dbReference type="NCBI Taxonomy" id="1070861"/>
    <lineage>
        <taxon>Bacteria</taxon>
        <taxon>Bacillati</taxon>
        <taxon>Actinomycetota</taxon>
        <taxon>Actinomycetes</taxon>
        <taxon>Streptosporangiales</taxon>
        <taxon>Streptosporangiaceae</taxon>
        <taxon>Bailinhaonella</taxon>
    </lineage>
</organism>
<name>A0A3A4ATQ3_9ACTN</name>
<keyword evidence="1" id="KW-0732">Signal</keyword>
<dbReference type="EMBL" id="QZEY01000004">
    <property type="protein sequence ID" value="RJL32783.1"/>
    <property type="molecule type" value="Genomic_DNA"/>
</dbReference>
<sequence>MSATRRALTAAAAAAATALVLADPAGAASAGTAPEASAGTAAGHAKPGKGRCLVIGAANGRLQVLHLGKKCGPAGTYHMDVWSGKLRRKVPPYRYDGRLRAFGSRWNVPRGTRICAQLWYHKPGGGLANWGRACTTM</sequence>
<proteinExistence type="predicted"/>
<gene>
    <name evidence="2" type="ORF">D5H75_15065</name>
</gene>
<evidence type="ECO:0000256" key="1">
    <source>
        <dbReference type="SAM" id="SignalP"/>
    </source>
</evidence>
<comment type="caution">
    <text evidence="2">The sequence shown here is derived from an EMBL/GenBank/DDBJ whole genome shotgun (WGS) entry which is preliminary data.</text>
</comment>
<dbReference type="Proteomes" id="UP000265768">
    <property type="component" value="Unassembled WGS sequence"/>
</dbReference>
<dbReference type="PROSITE" id="PS51318">
    <property type="entry name" value="TAT"/>
    <property type="match status" value="1"/>
</dbReference>
<evidence type="ECO:0000313" key="2">
    <source>
        <dbReference type="EMBL" id="RJL32783.1"/>
    </source>
</evidence>
<feature type="signal peptide" evidence="1">
    <location>
        <begin position="1"/>
        <end position="27"/>
    </location>
</feature>
<reference evidence="2 3" key="1">
    <citation type="submission" date="2018-09" db="EMBL/GenBank/DDBJ databases">
        <title>YIM 75507 draft genome.</title>
        <authorList>
            <person name="Tang S."/>
            <person name="Feng Y."/>
        </authorList>
    </citation>
    <scope>NUCLEOTIDE SEQUENCE [LARGE SCALE GENOMIC DNA]</scope>
    <source>
        <strain evidence="2 3">YIM 75507</strain>
    </source>
</reference>
<feature type="chain" id="PRO_5017206505" description="Secreted protein" evidence="1">
    <location>
        <begin position="28"/>
        <end position="137"/>
    </location>
</feature>
<dbReference type="AlphaFoldDB" id="A0A3A4ATQ3"/>
<accession>A0A3A4ATQ3</accession>